<dbReference type="Gene3D" id="3.30.30.170">
    <property type="match status" value="1"/>
</dbReference>
<evidence type="ECO:0000256" key="6">
    <source>
        <dbReference type="ARBA" id="ARBA00022917"/>
    </source>
</evidence>
<comment type="caution">
    <text evidence="10">The sequence shown here is derived from an EMBL/GenBank/DDBJ whole genome shotgun (WGS) entry which is preliminary data.</text>
</comment>
<sequence>MMEKYEDLLNRAIDQLPPEVFETKRFSVPKAYSVIQGNRTFIQNFKDIAEALNRDPQHLLKFLLRELGTAGNLEGGRAILQGKFTHFLINERIDEYVERFVMCHECNRPDTRIIREDRIFILKCAACGAKAPLKTL</sequence>
<comment type="subunit">
    <text evidence="3">Heterotrimer composed of an alpha, a beta and a gamma chain.</text>
</comment>
<evidence type="ECO:0000256" key="7">
    <source>
        <dbReference type="ARBA" id="ARBA00031466"/>
    </source>
</evidence>
<dbReference type="HAMAP" id="MF_00232">
    <property type="entry name" value="eIF_2_beta"/>
    <property type="match status" value="1"/>
</dbReference>
<dbReference type="InterPro" id="IPR004458">
    <property type="entry name" value="TIF2_bsu_arc"/>
</dbReference>
<keyword evidence="5" id="KW-0396">Initiation factor</keyword>
<accession>A0A644U981</accession>
<dbReference type="PANTHER" id="PTHR23001">
    <property type="entry name" value="EUKARYOTIC TRANSLATION INITIATION FACTOR"/>
    <property type="match status" value="1"/>
</dbReference>
<dbReference type="GO" id="GO:0003743">
    <property type="term" value="F:translation initiation factor activity"/>
    <property type="evidence" value="ECO:0007669"/>
    <property type="project" value="UniProtKB-KW"/>
</dbReference>
<dbReference type="InterPro" id="IPR016189">
    <property type="entry name" value="Transl_init_fac_IF2/IF5_N"/>
</dbReference>
<evidence type="ECO:0000256" key="5">
    <source>
        <dbReference type="ARBA" id="ARBA00022540"/>
    </source>
</evidence>
<evidence type="ECO:0000256" key="3">
    <source>
        <dbReference type="ARBA" id="ARBA00011243"/>
    </source>
</evidence>
<evidence type="ECO:0000256" key="2">
    <source>
        <dbReference type="ARBA" id="ARBA00010397"/>
    </source>
</evidence>
<dbReference type="NCBIfam" id="TIGR00311">
    <property type="entry name" value="aIF-2beta"/>
    <property type="match status" value="1"/>
</dbReference>
<dbReference type="InterPro" id="IPR016190">
    <property type="entry name" value="Transl_init_fac_IF2/IF5_Zn-bd"/>
</dbReference>
<dbReference type="SMART" id="SM00653">
    <property type="entry name" value="eIF2B_5"/>
    <property type="match status" value="1"/>
</dbReference>
<comment type="similarity">
    <text evidence="2">Belongs to the eIF-2-beta/eIF-5 family.</text>
</comment>
<dbReference type="FunFam" id="3.30.30.170:FF:000001">
    <property type="entry name" value="Eukaryotic translation initiation factor 2 subunit"/>
    <property type="match status" value="1"/>
</dbReference>
<evidence type="ECO:0000259" key="9">
    <source>
        <dbReference type="SMART" id="SM00653"/>
    </source>
</evidence>
<evidence type="ECO:0000256" key="1">
    <source>
        <dbReference type="ARBA" id="ARBA00003323"/>
    </source>
</evidence>
<dbReference type="SUPFAM" id="SSF75689">
    <property type="entry name" value="Zinc-binding domain of translation initiation factor 2 beta"/>
    <property type="match status" value="1"/>
</dbReference>
<dbReference type="InterPro" id="IPR045196">
    <property type="entry name" value="IF2/IF5"/>
</dbReference>
<dbReference type="Pfam" id="PF01873">
    <property type="entry name" value="eIF-5_eIF-2B"/>
    <property type="match status" value="1"/>
</dbReference>
<comment type="function">
    <text evidence="1">eIF-2 functions in the early steps of protein synthesis by forming a ternary complex with GTP and initiator tRNA.</text>
</comment>
<evidence type="ECO:0000256" key="4">
    <source>
        <dbReference type="ARBA" id="ARBA00022314"/>
    </source>
</evidence>
<reference evidence="10" key="1">
    <citation type="submission" date="2019-08" db="EMBL/GenBank/DDBJ databases">
        <authorList>
            <person name="Kucharzyk K."/>
            <person name="Murdoch R.W."/>
            <person name="Higgins S."/>
            <person name="Loffler F."/>
        </authorList>
    </citation>
    <scope>NUCLEOTIDE SEQUENCE</scope>
</reference>
<dbReference type="AlphaFoldDB" id="A0A644U981"/>
<evidence type="ECO:0000313" key="10">
    <source>
        <dbReference type="EMBL" id="MPL75362.1"/>
    </source>
</evidence>
<proteinExistence type="inferred from homology"/>
<evidence type="ECO:0000256" key="8">
    <source>
        <dbReference type="ARBA" id="ARBA00032408"/>
    </source>
</evidence>
<organism evidence="10">
    <name type="scientific">bioreactor metagenome</name>
    <dbReference type="NCBI Taxonomy" id="1076179"/>
    <lineage>
        <taxon>unclassified sequences</taxon>
        <taxon>metagenomes</taxon>
        <taxon>ecological metagenomes</taxon>
    </lineage>
</organism>
<dbReference type="EMBL" id="VSSQ01000088">
    <property type="protein sequence ID" value="MPL75362.1"/>
    <property type="molecule type" value="Genomic_DNA"/>
</dbReference>
<dbReference type="SUPFAM" id="SSF100966">
    <property type="entry name" value="Translation initiation factor 2 beta, aIF2beta, N-terminal domain"/>
    <property type="match status" value="1"/>
</dbReference>
<dbReference type="InterPro" id="IPR002735">
    <property type="entry name" value="Transl_init_fac_IF2/IF5_dom"/>
</dbReference>
<dbReference type="NCBIfam" id="NF003067">
    <property type="entry name" value="PRK03988.1"/>
    <property type="match status" value="1"/>
</dbReference>
<dbReference type="PANTHER" id="PTHR23001:SF3">
    <property type="entry name" value="EUKARYOTIC TRANSLATION INITIATION FACTOR 2 SUBUNIT 2"/>
    <property type="match status" value="1"/>
</dbReference>
<name>A0A644U981_9ZZZZ</name>
<protein>
    <recommendedName>
        <fullName evidence="4">Translation initiation factor 2 subunit beta</fullName>
    </recommendedName>
    <alternativeName>
        <fullName evidence="7">aIF2-beta</fullName>
    </alternativeName>
    <alternativeName>
        <fullName evidence="8">eIF-2-beta</fullName>
    </alternativeName>
</protein>
<feature type="domain" description="Translation initiation factor IF2/IF5" evidence="9">
    <location>
        <begin position="23"/>
        <end position="130"/>
    </location>
</feature>
<gene>
    <name evidence="10" type="ORF">SDC9_21186</name>
</gene>
<keyword evidence="6" id="KW-0648">Protein biosynthesis</keyword>